<evidence type="ECO:0000256" key="4">
    <source>
        <dbReference type="ARBA" id="ARBA00022737"/>
    </source>
</evidence>
<organism evidence="13 14">
    <name type="scientific">Psychrilyobacter piezotolerans</name>
    <dbReference type="NCBI Taxonomy" id="2293438"/>
    <lineage>
        <taxon>Bacteria</taxon>
        <taxon>Fusobacteriati</taxon>
        <taxon>Fusobacteriota</taxon>
        <taxon>Fusobacteriia</taxon>
        <taxon>Fusobacteriales</taxon>
        <taxon>Fusobacteriaceae</taxon>
        <taxon>Psychrilyobacter</taxon>
    </lineage>
</organism>
<reference evidence="13 14" key="1">
    <citation type="submission" date="2018-08" db="EMBL/GenBank/DDBJ databases">
        <title>Draft genome sequence of Psychrilyobacter sp. strain SD5 isolated from Black Sea water.</title>
        <authorList>
            <person name="Yadav S."/>
            <person name="Villanueva L."/>
            <person name="Damste J.S.S."/>
        </authorList>
    </citation>
    <scope>NUCLEOTIDE SEQUENCE [LARGE SCALE GENOMIC DNA]</scope>
    <source>
        <strain evidence="13 14">SD5</strain>
    </source>
</reference>
<proteinExistence type="inferred from homology"/>
<feature type="binding site" evidence="9">
    <location>
        <position position="195"/>
    </location>
    <ligand>
        <name>Zn(2+)</name>
        <dbReference type="ChEBI" id="CHEBI:29105"/>
        <label>2</label>
    </ligand>
</feature>
<dbReference type="Gene3D" id="2.10.230.10">
    <property type="entry name" value="Heat shock protein DnaJ, cysteine-rich domain"/>
    <property type="match status" value="1"/>
</dbReference>
<dbReference type="InterPro" id="IPR008971">
    <property type="entry name" value="HSP40/DnaJ_pept-bd"/>
</dbReference>
<comment type="caution">
    <text evidence="13">The sequence shown here is derived from an EMBL/GenBank/DDBJ whole genome shotgun (WGS) entry which is preliminary data.</text>
</comment>
<comment type="subcellular location">
    <subcellularLocation>
        <location evidence="9">Cytoplasm</location>
    </subcellularLocation>
</comment>
<keyword evidence="2 9" id="KW-0235">DNA replication</keyword>
<comment type="subunit">
    <text evidence="9">Homodimer.</text>
</comment>
<dbReference type="InterPro" id="IPR036410">
    <property type="entry name" value="HSP_DnaJ_Cys-rich_dom_sf"/>
</dbReference>
<dbReference type="PANTHER" id="PTHR43096:SF48">
    <property type="entry name" value="CHAPERONE PROTEIN DNAJ"/>
    <property type="match status" value="1"/>
</dbReference>
<dbReference type="Pfam" id="PF00684">
    <property type="entry name" value="DnaJ_CXXCXGXG"/>
    <property type="match status" value="1"/>
</dbReference>
<dbReference type="Gene3D" id="2.60.260.20">
    <property type="entry name" value="Urease metallochaperone UreE, N-terminal domain"/>
    <property type="match status" value="2"/>
</dbReference>
<dbReference type="NCBIfam" id="TIGR02349">
    <property type="entry name" value="DnaJ_bact"/>
    <property type="match status" value="1"/>
</dbReference>
<keyword evidence="3 9" id="KW-0479">Metal-binding</keyword>
<feature type="binding site" evidence="9">
    <location>
        <position position="198"/>
    </location>
    <ligand>
        <name>Zn(2+)</name>
        <dbReference type="ChEBI" id="CHEBI:29105"/>
        <label>2</label>
    </ligand>
</feature>
<gene>
    <name evidence="9 13" type="primary">dnaJ</name>
    <name evidence="13" type="ORF">DYH56_09590</name>
</gene>
<evidence type="ECO:0000313" key="13">
    <source>
        <dbReference type="EMBL" id="REI40726.1"/>
    </source>
</evidence>
<evidence type="ECO:0000259" key="11">
    <source>
        <dbReference type="PROSITE" id="PS50076"/>
    </source>
</evidence>
<feature type="domain" description="J" evidence="11">
    <location>
        <begin position="5"/>
        <end position="75"/>
    </location>
</feature>
<dbReference type="InterPro" id="IPR036869">
    <property type="entry name" value="J_dom_sf"/>
</dbReference>
<evidence type="ECO:0000256" key="1">
    <source>
        <dbReference type="ARBA" id="ARBA00022490"/>
    </source>
</evidence>
<comment type="function">
    <text evidence="9">Participates actively in the response to hyperosmotic and heat shock by preventing the aggregation of stress-denatured proteins and by disaggregating proteins, also in an autonomous, DnaK-independent fashion. Unfolded proteins bind initially to DnaJ; upon interaction with the DnaJ-bound protein, DnaK hydrolyzes its bound ATP, resulting in the formation of a stable complex. GrpE releases ADP from DnaK; ATP binding to DnaK triggers the release of the substrate protein, thus completing the reaction cycle. Several rounds of ATP-dependent interactions between DnaJ, DnaK and GrpE are required for fully efficient folding. Also involved, together with DnaK and GrpE, in the DNA replication of plasmids through activation of initiation proteins.</text>
</comment>
<feature type="repeat" description="CXXCXGXG motif" evidence="9">
    <location>
        <begin position="209"/>
        <end position="216"/>
    </location>
</feature>
<evidence type="ECO:0000256" key="10">
    <source>
        <dbReference type="PROSITE-ProRule" id="PRU00546"/>
    </source>
</evidence>
<dbReference type="SUPFAM" id="SSF46565">
    <property type="entry name" value="Chaperone J-domain"/>
    <property type="match status" value="1"/>
</dbReference>
<dbReference type="CDD" id="cd06257">
    <property type="entry name" value="DnaJ"/>
    <property type="match status" value="1"/>
</dbReference>
<dbReference type="InterPro" id="IPR001305">
    <property type="entry name" value="HSP_DnaJ_Cys-rich_dom"/>
</dbReference>
<comment type="similarity">
    <text evidence="9">Belongs to the DnaJ family.</text>
</comment>
<dbReference type="Pfam" id="PF00226">
    <property type="entry name" value="DnaJ"/>
    <property type="match status" value="1"/>
</dbReference>
<dbReference type="EMBL" id="QUAJ01000016">
    <property type="protein sequence ID" value="REI40726.1"/>
    <property type="molecule type" value="Genomic_DNA"/>
</dbReference>
<keyword evidence="6 9" id="KW-0862">Zinc</keyword>
<keyword evidence="8 9" id="KW-0143">Chaperone</keyword>
<evidence type="ECO:0000256" key="5">
    <source>
        <dbReference type="ARBA" id="ARBA00022771"/>
    </source>
</evidence>
<accession>A0ABX9KGH0</accession>
<evidence type="ECO:0000256" key="9">
    <source>
        <dbReference type="HAMAP-Rule" id="MF_01152"/>
    </source>
</evidence>
<dbReference type="CDD" id="cd10747">
    <property type="entry name" value="DnaJ_C"/>
    <property type="match status" value="1"/>
</dbReference>
<dbReference type="Proteomes" id="UP000263486">
    <property type="component" value="Unassembled WGS sequence"/>
</dbReference>
<evidence type="ECO:0000256" key="2">
    <source>
        <dbReference type="ARBA" id="ARBA00022705"/>
    </source>
</evidence>
<comment type="domain">
    <text evidence="9">The J domain is necessary and sufficient to stimulate DnaK ATPase activity. Zinc center 1 plays an important role in the autonomous, DnaK-independent chaperone activity of DnaJ. Zinc center 2 is essential for interaction with DnaK and for DnaJ activity.</text>
</comment>
<keyword evidence="4 9" id="KW-0677">Repeat</keyword>
<dbReference type="RefSeq" id="WP_114642647.1">
    <property type="nucleotide sequence ID" value="NZ_JAACIO010000018.1"/>
</dbReference>
<feature type="binding site" evidence="9">
    <location>
        <position position="169"/>
    </location>
    <ligand>
        <name>Zn(2+)</name>
        <dbReference type="ChEBI" id="CHEBI:29105"/>
        <label>2</label>
    </ligand>
</feature>
<feature type="binding site" evidence="9">
    <location>
        <position position="155"/>
    </location>
    <ligand>
        <name>Zn(2+)</name>
        <dbReference type="ChEBI" id="CHEBI:29105"/>
        <label>1</label>
    </ligand>
</feature>
<dbReference type="SUPFAM" id="SSF57938">
    <property type="entry name" value="DnaJ/Hsp40 cysteine-rich domain"/>
    <property type="match status" value="1"/>
</dbReference>
<feature type="binding site" evidence="9">
    <location>
        <position position="212"/>
    </location>
    <ligand>
        <name>Zn(2+)</name>
        <dbReference type="ChEBI" id="CHEBI:29105"/>
        <label>1</label>
    </ligand>
</feature>
<dbReference type="PRINTS" id="PR00625">
    <property type="entry name" value="JDOMAIN"/>
</dbReference>
<name>A0ABX9KGH0_9FUSO</name>
<evidence type="ECO:0000256" key="7">
    <source>
        <dbReference type="ARBA" id="ARBA00023016"/>
    </source>
</evidence>
<dbReference type="InterPro" id="IPR012724">
    <property type="entry name" value="DnaJ"/>
</dbReference>
<keyword evidence="5 9" id="KW-0863">Zinc-finger</keyword>
<dbReference type="PROSITE" id="PS00636">
    <property type="entry name" value="DNAJ_1"/>
    <property type="match status" value="1"/>
</dbReference>
<feature type="repeat" description="CXXCXGXG motif" evidence="9">
    <location>
        <begin position="152"/>
        <end position="159"/>
    </location>
</feature>
<dbReference type="InterPro" id="IPR002939">
    <property type="entry name" value="DnaJ_C"/>
</dbReference>
<evidence type="ECO:0000313" key="14">
    <source>
        <dbReference type="Proteomes" id="UP000263486"/>
    </source>
</evidence>
<keyword evidence="14" id="KW-1185">Reference proteome</keyword>
<feature type="repeat" description="CXXCXGXG motif" evidence="9">
    <location>
        <begin position="195"/>
        <end position="202"/>
    </location>
</feature>
<comment type="cofactor">
    <cofactor evidence="9">
        <name>Zn(2+)</name>
        <dbReference type="ChEBI" id="CHEBI:29105"/>
    </cofactor>
    <text evidence="9">Binds 2 Zn(2+) ions per monomer.</text>
</comment>
<dbReference type="SMART" id="SM00271">
    <property type="entry name" value="DnaJ"/>
    <property type="match status" value="1"/>
</dbReference>
<protein>
    <recommendedName>
        <fullName evidence="9">Chaperone protein DnaJ</fullName>
    </recommendedName>
</protein>
<evidence type="ECO:0000259" key="12">
    <source>
        <dbReference type="PROSITE" id="PS51188"/>
    </source>
</evidence>
<feature type="domain" description="CR-type" evidence="12">
    <location>
        <begin position="139"/>
        <end position="221"/>
    </location>
</feature>
<dbReference type="PANTHER" id="PTHR43096">
    <property type="entry name" value="DNAJ HOMOLOG 1, MITOCHONDRIAL-RELATED"/>
    <property type="match status" value="1"/>
</dbReference>
<dbReference type="Pfam" id="PF01556">
    <property type="entry name" value="DnaJ_C"/>
    <property type="match status" value="1"/>
</dbReference>
<feature type="binding site" evidence="9">
    <location>
        <position position="209"/>
    </location>
    <ligand>
        <name>Zn(2+)</name>
        <dbReference type="ChEBI" id="CHEBI:29105"/>
        <label>1</label>
    </ligand>
</feature>
<dbReference type="PROSITE" id="PS50076">
    <property type="entry name" value="DNAJ_2"/>
    <property type="match status" value="1"/>
</dbReference>
<dbReference type="NCBIfam" id="NF008035">
    <property type="entry name" value="PRK10767.1"/>
    <property type="match status" value="1"/>
</dbReference>
<dbReference type="CDD" id="cd10719">
    <property type="entry name" value="DnaJ_zf"/>
    <property type="match status" value="1"/>
</dbReference>
<dbReference type="HAMAP" id="MF_01152">
    <property type="entry name" value="DnaJ"/>
    <property type="match status" value="1"/>
</dbReference>
<dbReference type="PROSITE" id="PS51188">
    <property type="entry name" value="ZF_CR"/>
    <property type="match status" value="1"/>
</dbReference>
<keyword evidence="7 9" id="KW-0346">Stress response</keyword>
<dbReference type="Gene3D" id="1.10.287.110">
    <property type="entry name" value="DnaJ domain"/>
    <property type="match status" value="1"/>
</dbReference>
<evidence type="ECO:0000256" key="3">
    <source>
        <dbReference type="ARBA" id="ARBA00022723"/>
    </source>
</evidence>
<dbReference type="InterPro" id="IPR001623">
    <property type="entry name" value="DnaJ_domain"/>
</dbReference>
<feature type="repeat" description="CXXCXGXG motif" evidence="9">
    <location>
        <begin position="169"/>
        <end position="176"/>
    </location>
</feature>
<evidence type="ECO:0000256" key="8">
    <source>
        <dbReference type="ARBA" id="ARBA00023186"/>
    </source>
</evidence>
<feature type="binding site" evidence="9">
    <location>
        <position position="172"/>
    </location>
    <ligand>
        <name>Zn(2+)</name>
        <dbReference type="ChEBI" id="CHEBI:29105"/>
        <label>2</label>
    </ligand>
</feature>
<dbReference type="InterPro" id="IPR018253">
    <property type="entry name" value="DnaJ_domain_CS"/>
</dbReference>
<feature type="binding site" evidence="9">
    <location>
        <position position="152"/>
    </location>
    <ligand>
        <name>Zn(2+)</name>
        <dbReference type="ChEBI" id="CHEBI:29105"/>
        <label>1</label>
    </ligand>
</feature>
<evidence type="ECO:0000256" key="6">
    <source>
        <dbReference type="ARBA" id="ARBA00022833"/>
    </source>
</evidence>
<dbReference type="SUPFAM" id="SSF49493">
    <property type="entry name" value="HSP40/DnaJ peptide-binding domain"/>
    <property type="match status" value="2"/>
</dbReference>
<sequence>MSKKDYYETLGIPKGASESEIKKAYRKKAMKYHPDKYSSATEKEKADAEHKFKEVNDAYQVLSDGEKRSKYDRFGHDAFSQGGGGAGGFGGFGGFGGAGGFEDIFGSFFGGGTSRGPRVEPGADLRYTVEITLEEAAKGTEKEVKYFRNGECHTCHGTGAKPGTDTKTCSKCHGNGRIKEIQRTMFGNFENVVECDRCNGKGEVPTEKCPTCHGTGVEKEKVEKHVKIPAGIDDGQKLRLGGMGEASESGGPNGDLYLFIRVKEHAIFERHGSDIVCEVPISYTKAVLGGEIQIPTLDEAIKIKIPEGTQTGKVFRLRGKGIPSTRGGRVGDELVKVIVETPTKLNSEQKNLLKAFEDSLKEKNTGMKEGFFDKLKDLFK</sequence>
<keyword evidence="1 9" id="KW-0963">Cytoplasm</keyword>
<feature type="zinc finger region" description="CR-type" evidence="10">
    <location>
        <begin position="139"/>
        <end position="221"/>
    </location>
</feature>